<evidence type="ECO:0000313" key="2">
    <source>
        <dbReference type="Proteomes" id="UP000244527"/>
    </source>
</evidence>
<organism evidence="1 2">
    <name type="scientific">Flavobacterium faecale</name>
    <dbReference type="NCBI Taxonomy" id="1355330"/>
    <lineage>
        <taxon>Bacteria</taxon>
        <taxon>Pseudomonadati</taxon>
        <taxon>Bacteroidota</taxon>
        <taxon>Flavobacteriia</taxon>
        <taxon>Flavobacteriales</taxon>
        <taxon>Flavobacteriaceae</taxon>
        <taxon>Flavobacterium</taxon>
    </lineage>
</organism>
<reference evidence="1 2" key="1">
    <citation type="submission" date="2017-04" db="EMBL/GenBank/DDBJ databases">
        <title>Compelte genome sequence of WV33.</title>
        <authorList>
            <person name="Lee P.C."/>
        </authorList>
    </citation>
    <scope>NUCLEOTIDE SEQUENCE [LARGE SCALE GENOMIC DNA]</scope>
    <source>
        <strain evidence="1 2">WV33</strain>
    </source>
</reference>
<evidence type="ECO:0000313" key="1">
    <source>
        <dbReference type="EMBL" id="AWG22565.1"/>
    </source>
</evidence>
<dbReference type="AlphaFoldDB" id="A0A2S1LFN1"/>
<accession>A0A2S1LFN1</accession>
<sequence length="59" mass="7118">MKTNQKQGKNTSRRRQKSSSFLGLLKRFFSIRGNFIFDVFQYLKMENEKLQIIYANIRV</sequence>
<dbReference type="KEGG" id="ffa:FFWV33_14035"/>
<gene>
    <name evidence="1" type="ORF">FFWV33_14035</name>
</gene>
<protein>
    <submittedName>
        <fullName evidence="1">Uncharacterized protein</fullName>
    </submittedName>
</protein>
<dbReference type="Proteomes" id="UP000244527">
    <property type="component" value="Chromosome"/>
</dbReference>
<dbReference type="EMBL" id="CP020918">
    <property type="protein sequence ID" value="AWG22565.1"/>
    <property type="molecule type" value="Genomic_DNA"/>
</dbReference>
<proteinExistence type="predicted"/>
<name>A0A2S1LFN1_9FLAO</name>
<keyword evidence="2" id="KW-1185">Reference proteome</keyword>